<sequence>MKKYITLCLLILLVQSISAQRIVEGVVTDVGGHPVSAAIIKTIDATTKKTLHFCQTDSKGKFTITAQEGNILSKRASIKKHVVNLFYIIHKSYKHNYYSSYIIRCKLLSQIVAPY</sequence>
<name>A0AAX2F7H3_9BACT</name>
<protein>
    <recommendedName>
        <fullName evidence="4">Carboxypeptidase regulatory-like domain-containing protein</fullName>
    </recommendedName>
</protein>
<dbReference type="EMBL" id="FQWA01000051">
    <property type="protein sequence ID" value="SHG18672.1"/>
    <property type="molecule type" value="Genomic_DNA"/>
</dbReference>
<organism evidence="2 3">
    <name type="scientific">Prevotella scopos JCM 17725</name>
    <dbReference type="NCBI Taxonomy" id="1236518"/>
    <lineage>
        <taxon>Bacteria</taxon>
        <taxon>Pseudomonadati</taxon>
        <taxon>Bacteroidota</taxon>
        <taxon>Bacteroidia</taxon>
        <taxon>Bacteroidales</taxon>
        <taxon>Prevotellaceae</taxon>
        <taxon>Prevotella</taxon>
    </lineage>
</organism>
<comment type="caution">
    <text evidence="2">The sequence shown here is derived from an EMBL/GenBank/DDBJ whole genome shotgun (WGS) entry which is preliminary data.</text>
</comment>
<evidence type="ECO:0000313" key="2">
    <source>
        <dbReference type="EMBL" id="SHG18672.1"/>
    </source>
</evidence>
<gene>
    <name evidence="2" type="ORF">SAMN05444364_1512</name>
</gene>
<dbReference type="AlphaFoldDB" id="A0AAX2F7H3"/>
<evidence type="ECO:0000256" key="1">
    <source>
        <dbReference type="SAM" id="SignalP"/>
    </source>
</evidence>
<accession>A0AAX2F7H3</accession>
<feature type="signal peptide" evidence="1">
    <location>
        <begin position="1"/>
        <end position="19"/>
    </location>
</feature>
<dbReference type="InterPro" id="IPR008969">
    <property type="entry name" value="CarboxyPept-like_regulatory"/>
</dbReference>
<feature type="chain" id="PRO_5043489021" description="Carboxypeptidase regulatory-like domain-containing protein" evidence="1">
    <location>
        <begin position="20"/>
        <end position="115"/>
    </location>
</feature>
<reference evidence="2 3" key="1">
    <citation type="submission" date="2016-11" db="EMBL/GenBank/DDBJ databases">
        <authorList>
            <person name="Varghese N."/>
            <person name="Submissions S."/>
        </authorList>
    </citation>
    <scope>NUCLEOTIDE SEQUENCE [LARGE SCALE GENOMIC DNA]</scope>
    <source>
        <strain evidence="2 3">DSM 22613</strain>
    </source>
</reference>
<keyword evidence="3" id="KW-1185">Reference proteome</keyword>
<dbReference type="Proteomes" id="UP000184105">
    <property type="component" value="Unassembled WGS sequence"/>
</dbReference>
<evidence type="ECO:0008006" key="4">
    <source>
        <dbReference type="Google" id="ProtNLM"/>
    </source>
</evidence>
<keyword evidence="1" id="KW-0732">Signal</keyword>
<evidence type="ECO:0000313" key="3">
    <source>
        <dbReference type="Proteomes" id="UP000184105"/>
    </source>
</evidence>
<proteinExistence type="predicted"/>
<dbReference type="SUPFAM" id="SSF49464">
    <property type="entry name" value="Carboxypeptidase regulatory domain-like"/>
    <property type="match status" value="1"/>
</dbReference>